<keyword evidence="9" id="KW-1185">Reference proteome</keyword>
<feature type="compositionally biased region" description="Low complexity" evidence="7">
    <location>
        <begin position="1"/>
        <end position="21"/>
    </location>
</feature>
<evidence type="ECO:0000256" key="4">
    <source>
        <dbReference type="ARBA" id="ARBA00023004"/>
    </source>
</evidence>
<dbReference type="FunFam" id="1.10.630.10:FF:000024">
    <property type="entry name" value="Allene oxide synthase, chloroplastic"/>
    <property type="match status" value="1"/>
</dbReference>
<keyword evidence="3 6" id="KW-0479">Metal-binding</keyword>
<dbReference type="GO" id="GO:0006631">
    <property type="term" value="P:fatty acid metabolic process"/>
    <property type="evidence" value="ECO:0007669"/>
    <property type="project" value="UniProtKB-ARBA"/>
</dbReference>
<evidence type="ECO:0000256" key="3">
    <source>
        <dbReference type="ARBA" id="ARBA00022723"/>
    </source>
</evidence>
<name>A0AAV0R110_9ROSI</name>
<dbReference type="InterPro" id="IPR036396">
    <property type="entry name" value="Cyt_P450_sf"/>
</dbReference>
<dbReference type="Gene3D" id="1.10.630.10">
    <property type="entry name" value="Cytochrome P450"/>
    <property type="match status" value="1"/>
</dbReference>
<gene>
    <name evidence="8" type="ORF">LITE_LOCUS45693</name>
</gene>
<dbReference type="GO" id="GO:0016705">
    <property type="term" value="F:oxidoreductase activity, acting on paired donors, with incorporation or reduction of molecular oxygen"/>
    <property type="evidence" value="ECO:0007669"/>
    <property type="project" value="InterPro"/>
</dbReference>
<dbReference type="SUPFAM" id="SSF48264">
    <property type="entry name" value="Cytochrome P450"/>
    <property type="match status" value="1"/>
</dbReference>
<accession>A0AAV0R110</accession>
<dbReference type="Pfam" id="PF00067">
    <property type="entry name" value="p450"/>
    <property type="match status" value="1"/>
</dbReference>
<sequence length="482" mass="54413">MTSQPPQGSTHSGSSTTTDQSPVPPLRSLPGSYGWPVVGPFLDRLHFSWFQGPEAFFRARMEKYKSTVFRTNVPPCFPFFAGVNPNVVAMLDVKSYSHMFDPEIADKRDTFLGDFMPSLGYSGGQRTVPYLDTEETKHTQIKRFGLDILKRSSKVWISELEANLDEAWAKVEADVSSKGRAKFVNPLKLCMFKLLIKCFLGVDVSESPEIAESGVSIVDIWFILMLLPTISQNVFQPLEGIFIHTFAYPSFLVRRGYNKLADFIRTRGHEVVQRGVTEYGLSEEEAVHNLFFMIGFNAFEGFNLLLPDLLNQLLSDQTGLQDRLRVEARQMGGPVLTFDSVKQMPHIRSLVYETLRFNPRVPLQYARARKDFRLSSHEASFDIKKGELLCGYQVLVARDPVVFDDPESFKPDRFVGEKGTELLKYLIWSNGPETGTPTESNKQCMGKEYVVLTASVIVAYLLRRYDSMAGDGSTITALEKVK</sequence>
<evidence type="ECO:0000313" key="8">
    <source>
        <dbReference type="EMBL" id="CAI0550851.1"/>
    </source>
</evidence>
<protein>
    <recommendedName>
        <fullName evidence="10">Cytochrome P450</fullName>
    </recommendedName>
</protein>
<evidence type="ECO:0000256" key="1">
    <source>
        <dbReference type="ARBA" id="ARBA00010617"/>
    </source>
</evidence>
<dbReference type="GO" id="GO:0005506">
    <property type="term" value="F:iron ion binding"/>
    <property type="evidence" value="ECO:0007669"/>
    <property type="project" value="InterPro"/>
</dbReference>
<evidence type="ECO:0000256" key="6">
    <source>
        <dbReference type="PIRSR" id="PIRSR602403-1"/>
    </source>
</evidence>
<comment type="similarity">
    <text evidence="1">Belongs to the cytochrome P450 family.</text>
</comment>
<keyword evidence="2 6" id="KW-0349">Heme</keyword>
<dbReference type="EMBL" id="CAMGYJ010000010">
    <property type="protein sequence ID" value="CAI0550851.1"/>
    <property type="molecule type" value="Genomic_DNA"/>
</dbReference>
<dbReference type="Proteomes" id="UP001154282">
    <property type="component" value="Unassembled WGS sequence"/>
</dbReference>
<dbReference type="GO" id="GO:0004497">
    <property type="term" value="F:monooxygenase activity"/>
    <property type="evidence" value="ECO:0007669"/>
    <property type="project" value="InterPro"/>
</dbReference>
<dbReference type="GO" id="GO:0016829">
    <property type="term" value="F:lyase activity"/>
    <property type="evidence" value="ECO:0007669"/>
    <property type="project" value="UniProtKB-KW"/>
</dbReference>
<evidence type="ECO:0000256" key="2">
    <source>
        <dbReference type="ARBA" id="ARBA00022617"/>
    </source>
</evidence>
<evidence type="ECO:0000256" key="5">
    <source>
        <dbReference type="ARBA" id="ARBA00023239"/>
    </source>
</evidence>
<feature type="region of interest" description="Disordered" evidence="7">
    <location>
        <begin position="1"/>
        <end position="26"/>
    </location>
</feature>
<evidence type="ECO:0000256" key="7">
    <source>
        <dbReference type="SAM" id="MobiDB-lite"/>
    </source>
</evidence>
<comment type="cofactor">
    <cofactor evidence="6">
        <name>heme</name>
        <dbReference type="ChEBI" id="CHEBI:30413"/>
    </cofactor>
</comment>
<proteinExistence type="inferred from homology"/>
<dbReference type="PANTHER" id="PTHR24286:SF49">
    <property type="entry name" value="INACTIVE LINOLENATE HYDROPEROXIDE LYASE-RELATED"/>
    <property type="match status" value="1"/>
</dbReference>
<reference evidence="8" key="1">
    <citation type="submission" date="2022-08" db="EMBL/GenBank/DDBJ databases">
        <authorList>
            <person name="Gutierrez-Valencia J."/>
        </authorList>
    </citation>
    <scope>NUCLEOTIDE SEQUENCE</scope>
</reference>
<dbReference type="GO" id="GO:0016125">
    <property type="term" value="P:sterol metabolic process"/>
    <property type="evidence" value="ECO:0007669"/>
    <property type="project" value="TreeGrafter"/>
</dbReference>
<dbReference type="InterPro" id="IPR002403">
    <property type="entry name" value="Cyt_P450_E_grp-IV"/>
</dbReference>
<dbReference type="InterPro" id="IPR001128">
    <property type="entry name" value="Cyt_P450"/>
</dbReference>
<keyword evidence="5" id="KW-0456">Lyase</keyword>
<comment type="caution">
    <text evidence="8">The sequence shown here is derived from an EMBL/GenBank/DDBJ whole genome shotgun (WGS) entry which is preliminary data.</text>
</comment>
<dbReference type="PANTHER" id="PTHR24286">
    <property type="entry name" value="CYTOCHROME P450 26"/>
    <property type="match status" value="1"/>
</dbReference>
<dbReference type="PRINTS" id="PR00465">
    <property type="entry name" value="EP450IV"/>
</dbReference>
<dbReference type="AlphaFoldDB" id="A0AAV0R110"/>
<evidence type="ECO:0008006" key="10">
    <source>
        <dbReference type="Google" id="ProtNLM"/>
    </source>
</evidence>
<evidence type="ECO:0000313" key="9">
    <source>
        <dbReference type="Proteomes" id="UP001154282"/>
    </source>
</evidence>
<feature type="binding site" description="axial binding residue" evidence="6">
    <location>
        <position position="444"/>
    </location>
    <ligand>
        <name>heme</name>
        <dbReference type="ChEBI" id="CHEBI:30413"/>
    </ligand>
    <ligandPart>
        <name>Fe</name>
        <dbReference type="ChEBI" id="CHEBI:18248"/>
    </ligandPart>
</feature>
<dbReference type="CDD" id="cd11071">
    <property type="entry name" value="CYP74"/>
    <property type="match status" value="1"/>
</dbReference>
<dbReference type="GO" id="GO:0020037">
    <property type="term" value="F:heme binding"/>
    <property type="evidence" value="ECO:0007669"/>
    <property type="project" value="InterPro"/>
</dbReference>
<keyword evidence="4 6" id="KW-0408">Iron</keyword>
<organism evidence="8 9">
    <name type="scientific">Linum tenue</name>
    <dbReference type="NCBI Taxonomy" id="586396"/>
    <lineage>
        <taxon>Eukaryota</taxon>
        <taxon>Viridiplantae</taxon>
        <taxon>Streptophyta</taxon>
        <taxon>Embryophyta</taxon>
        <taxon>Tracheophyta</taxon>
        <taxon>Spermatophyta</taxon>
        <taxon>Magnoliopsida</taxon>
        <taxon>eudicotyledons</taxon>
        <taxon>Gunneridae</taxon>
        <taxon>Pentapetalae</taxon>
        <taxon>rosids</taxon>
        <taxon>fabids</taxon>
        <taxon>Malpighiales</taxon>
        <taxon>Linaceae</taxon>
        <taxon>Linum</taxon>
    </lineage>
</organism>